<dbReference type="RefSeq" id="YP_010657552.1">
    <property type="nucleotide sequence ID" value="NC_070848.1"/>
</dbReference>
<dbReference type="Proteomes" id="UP000828026">
    <property type="component" value="Segment"/>
</dbReference>
<evidence type="ECO:0000313" key="2">
    <source>
        <dbReference type="Proteomes" id="UP000828026"/>
    </source>
</evidence>
<proteinExistence type="predicted"/>
<evidence type="ECO:0000313" key="1">
    <source>
        <dbReference type="EMBL" id="UAW01117.1"/>
    </source>
</evidence>
<name>A0AAE8XFM0_9CAUD</name>
<keyword evidence="2" id="KW-1185">Reference proteome</keyword>
<dbReference type="KEGG" id="vg:77933471"/>
<dbReference type="GeneID" id="77933471"/>
<accession>A0AAE8XFM0</accession>
<protein>
    <submittedName>
        <fullName evidence="1">Uncharacterized protein</fullName>
    </submittedName>
</protein>
<dbReference type="EMBL" id="MZ447858">
    <property type="protein sequence ID" value="UAW01117.1"/>
    <property type="molecule type" value="Genomic_DNA"/>
</dbReference>
<organism evidence="1 2">
    <name type="scientific">Vibrio phage BUCT194</name>
    <dbReference type="NCBI Taxonomy" id="2859072"/>
    <lineage>
        <taxon>Viruses</taxon>
        <taxon>Duplodnaviria</taxon>
        <taxon>Heunggongvirae</taxon>
        <taxon>Uroviricota</taxon>
        <taxon>Caudoviricetes</taxon>
        <taxon>Schitoviridae</taxon>
        <taxon>Varunavirus</taxon>
        <taxon>Varunavirus BUCT194</taxon>
    </lineage>
</organism>
<sequence>MNNLIDKIWNWKTKTLLVVTLLAAFTYWLGSLNRDNGQSTWANWYDCKGEGWNVEQESEYTILANKCAIIYYNEDGTVAKRVPARLNVNTAEAVDVTIGE</sequence>
<reference evidence="1 2" key="1">
    <citation type="submission" date="2021-06" db="EMBL/GenBank/DDBJ databases">
        <authorList>
            <person name="Chen R."/>
            <person name="Qin H."/>
            <person name="He S."/>
            <person name="Han P."/>
            <person name="Xu F."/>
            <person name="Sun H."/>
            <person name="Fan H."/>
            <person name="Tong Y."/>
        </authorList>
    </citation>
    <scope>NUCLEOTIDE SEQUENCE [LARGE SCALE GENOMIC DNA]</scope>
</reference>